<sequence>MPQKVVISVRIVSGSYIKKLEERNSDSYPDLPARYILHSVDVWVECLPKEEFFTDEQEEYQDLNGTMELEKAMFNGWKLRCFIAVIEVYKCC</sequence>
<evidence type="ECO:0000313" key="2">
    <source>
        <dbReference type="Proteomes" id="UP000325315"/>
    </source>
</evidence>
<dbReference type="OrthoDB" id="433924at2759"/>
<reference evidence="2" key="1">
    <citation type="journal article" date="2019" name="Plant Biotechnol. J.">
        <title>Genome sequencing of the Australian wild diploid species Gossypium australe highlights disease resistance and delayed gland morphogenesis.</title>
        <authorList>
            <person name="Cai Y."/>
            <person name="Cai X."/>
            <person name="Wang Q."/>
            <person name="Wang P."/>
            <person name="Zhang Y."/>
            <person name="Cai C."/>
            <person name="Xu Y."/>
            <person name="Wang K."/>
            <person name="Zhou Z."/>
            <person name="Wang C."/>
            <person name="Geng S."/>
            <person name="Li B."/>
            <person name="Dong Q."/>
            <person name="Hou Y."/>
            <person name="Wang H."/>
            <person name="Ai P."/>
            <person name="Liu Z."/>
            <person name="Yi F."/>
            <person name="Sun M."/>
            <person name="An G."/>
            <person name="Cheng J."/>
            <person name="Zhang Y."/>
            <person name="Shi Q."/>
            <person name="Xie Y."/>
            <person name="Shi X."/>
            <person name="Chang Y."/>
            <person name="Huang F."/>
            <person name="Chen Y."/>
            <person name="Hong S."/>
            <person name="Mi L."/>
            <person name="Sun Q."/>
            <person name="Zhang L."/>
            <person name="Zhou B."/>
            <person name="Peng R."/>
            <person name="Zhang X."/>
            <person name="Liu F."/>
        </authorList>
    </citation>
    <scope>NUCLEOTIDE SEQUENCE [LARGE SCALE GENOMIC DNA]</scope>
    <source>
        <strain evidence="2">cv. PA1801</strain>
    </source>
</reference>
<organism evidence="1 2">
    <name type="scientific">Gossypium australe</name>
    <dbReference type="NCBI Taxonomy" id="47621"/>
    <lineage>
        <taxon>Eukaryota</taxon>
        <taxon>Viridiplantae</taxon>
        <taxon>Streptophyta</taxon>
        <taxon>Embryophyta</taxon>
        <taxon>Tracheophyta</taxon>
        <taxon>Spermatophyta</taxon>
        <taxon>Magnoliopsida</taxon>
        <taxon>eudicotyledons</taxon>
        <taxon>Gunneridae</taxon>
        <taxon>Pentapetalae</taxon>
        <taxon>rosids</taxon>
        <taxon>malvids</taxon>
        <taxon>Malvales</taxon>
        <taxon>Malvaceae</taxon>
        <taxon>Malvoideae</taxon>
        <taxon>Gossypium</taxon>
    </lineage>
</organism>
<dbReference type="AlphaFoldDB" id="A0A5B6WZT0"/>
<name>A0A5B6WZT0_9ROSI</name>
<dbReference type="PANTHER" id="PTHR36395:SF1">
    <property type="entry name" value="RING-H2 ZINC FINGER PROTEIN"/>
    <property type="match status" value="1"/>
</dbReference>
<dbReference type="EMBL" id="SMMG02000001">
    <property type="protein sequence ID" value="KAA3486926.1"/>
    <property type="molecule type" value="Genomic_DNA"/>
</dbReference>
<proteinExistence type="predicted"/>
<dbReference type="Proteomes" id="UP000325315">
    <property type="component" value="Unassembled WGS sequence"/>
</dbReference>
<protein>
    <submittedName>
        <fullName evidence="1">RING-H2 zinc finger protein</fullName>
    </submittedName>
</protein>
<gene>
    <name evidence="1" type="ORF">EPI10_030793</name>
</gene>
<comment type="caution">
    <text evidence="1">The sequence shown here is derived from an EMBL/GenBank/DDBJ whole genome shotgun (WGS) entry which is preliminary data.</text>
</comment>
<dbReference type="PANTHER" id="PTHR36395">
    <property type="entry name" value="RING-H2 ZINC FINGER PROTEIN"/>
    <property type="match status" value="1"/>
</dbReference>
<evidence type="ECO:0000313" key="1">
    <source>
        <dbReference type="EMBL" id="KAA3486926.1"/>
    </source>
</evidence>
<keyword evidence="2" id="KW-1185">Reference proteome</keyword>
<accession>A0A5B6WZT0</accession>